<gene>
    <name evidence="1" type="ORF">HUK38_06925</name>
</gene>
<accession>A0A839HIT1</accession>
<evidence type="ECO:0000313" key="1">
    <source>
        <dbReference type="EMBL" id="MBB1125962.1"/>
    </source>
</evidence>
<dbReference type="Proteomes" id="UP000548632">
    <property type="component" value="Unassembled WGS sequence"/>
</dbReference>
<keyword evidence="2" id="KW-1185">Reference proteome</keyword>
<organism evidence="1 2">
    <name type="scientific">Thiospirillum jenense</name>
    <dbReference type="NCBI Taxonomy" id="1653858"/>
    <lineage>
        <taxon>Bacteria</taxon>
        <taxon>Pseudomonadati</taxon>
        <taxon>Pseudomonadota</taxon>
        <taxon>Gammaproteobacteria</taxon>
        <taxon>Chromatiales</taxon>
        <taxon>Chromatiaceae</taxon>
        <taxon>Thiospirillum</taxon>
    </lineage>
</organism>
<sequence length="55" mass="6141">MTEYKPNSSPNKKPAAQFKIKQRAFSFSQVEAVGEQLGRQTAATQPLLLFTIDVE</sequence>
<reference evidence="1 2" key="1">
    <citation type="journal article" date="2020" name="Arch. Microbiol.">
        <title>The genome sequence of the giant phototrophic gammaproteobacterium Thiospirillum jenense gives insight into its physiological properties and phylogenetic relationships.</title>
        <authorList>
            <person name="Imhoff J.F."/>
            <person name="Meyer T.E."/>
            <person name="Kyndt J.A."/>
        </authorList>
    </citation>
    <scope>NUCLEOTIDE SEQUENCE [LARGE SCALE GENOMIC DNA]</scope>
    <source>
        <strain evidence="1 2">DSM 216</strain>
    </source>
</reference>
<comment type="caution">
    <text evidence="1">The sequence shown here is derived from an EMBL/GenBank/DDBJ whole genome shotgun (WGS) entry which is preliminary data.</text>
</comment>
<proteinExistence type="predicted"/>
<name>A0A839HIT1_9GAMM</name>
<protein>
    <submittedName>
        <fullName evidence="1">Uncharacterized protein</fullName>
    </submittedName>
</protein>
<evidence type="ECO:0000313" key="2">
    <source>
        <dbReference type="Proteomes" id="UP000548632"/>
    </source>
</evidence>
<dbReference type="AlphaFoldDB" id="A0A839HIT1"/>
<dbReference type="EMBL" id="JABVCQ010000011">
    <property type="protein sequence ID" value="MBB1125962.1"/>
    <property type="molecule type" value="Genomic_DNA"/>
</dbReference>